<keyword evidence="2" id="KW-1185">Reference proteome</keyword>
<dbReference type="STRING" id="863227.GCA_000373005_03428"/>
<evidence type="ECO:0000313" key="1">
    <source>
        <dbReference type="EMBL" id="PMS33345.1"/>
    </source>
</evidence>
<dbReference type="AlphaFoldDB" id="A0A2N7WVR6"/>
<proteinExistence type="predicted"/>
<evidence type="ECO:0000313" key="2">
    <source>
        <dbReference type="Proteomes" id="UP000235777"/>
    </source>
</evidence>
<dbReference type="OrthoDB" id="9132594at2"/>
<accession>A0A2N7WVR6</accession>
<dbReference type="Proteomes" id="UP000235777">
    <property type="component" value="Unassembled WGS sequence"/>
</dbReference>
<sequence>MKPMYRPGQRVEQSGIYRVVYDDGSGEYFEVTSVQGERFPPTRNGIGARYELVRAAAHATEHEKLQPCQ</sequence>
<organism evidence="1 2">
    <name type="scientific">Trinickia symbiotica</name>
    <dbReference type="NCBI Taxonomy" id="863227"/>
    <lineage>
        <taxon>Bacteria</taxon>
        <taxon>Pseudomonadati</taxon>
        <taxon>Pseudomonadota</taxon>
        <taxon>Betaproteobacteria</taxon>
        <taxon>Burkholderiales</taxon>
        <taxon>Burkholderiaceae</taxon>
        <taxon>Trinickia</taxon>
    </lineage>
</organism>
<reference evidence="1 2" key="1">
    <citation type="submission" date="2018-01" db="EMBL/GenBank/DDBJ databases">
        <title>Whole genome analyses suggest that Burkholderia sensu lato contains two further novel genera in the rhizoxinica-symbiotica group Mycetohabitans gen. nov., and Trinickia gen. nov.: implications for the evolution of diazotrophy and nodulation in the Burkholderiaceae.</title>
        <authorList>
            <person name="Estrada-de los Santos P."/>
            <person name="Palmer M."/>
            <person name="Chavez-Ramirez B."/>
            <person name="Beukes C."/>
            <person name="Steenkamp E.T."/>
            <person name="Hirsch A.M."/>
            <person name="Manyaka P."/>
            <person name="Maluk M."/>
            <person name="Lafos M."/>
            <person name="Crook M."/>
            <person name="Gross E."/>
            <person name="Simon M.F."/>
            <person name="Bueno dos Reis Junior F."/>
            <person name="Poole P.S."/>
            <person name="Venter S.N."/>
            <person name="James E.K."/>
        </authorList>
    </citation>
    <scope>NUCLEOTIDE SEQUENCE [LARGE SCALE GENOMIC DNA]</scope>
    <source>
        <strain evidence="1 2">JPY 581</strain>
    </source>
</reference>
<gene>
    <name evidence="1" type="ORF">C0Z20_24090</name>
</gene>
<comment type="caution">
    <text evidence="1">The sequence shown here is derived from an EMBL/GenBank/DDBJ whole genome shotgun (WGS) entry which is preliminary data.</text>
</comment>
<name>A0A2N7WVR6_9BURK</name>
<dbReference type="EMBL" id="PNYC01000018">
    <property type="protein sequence ID" value="PMS33345.1"/>
    <property type="molecule type" value="Genomic_DNA"/>
</dbReference>
<protein>
    <submittedName>
        <fullName evidence="1">Uncharacterized protein</fullName>
    </submittedName>
</protein>
<dbReference type="RefSeq" id="WP_026229913.1">
    <property type="nucleotide sequence ID" value="NZ_KB890182.1"/>
</dbReference>